<gene>
    <name evidence="1" type="ORF">KDM89_22020</name>
</gene>
<keyword evidence="2" id="KW-1185">Reference proteome</keyword>
<protein>
    <submittedName>
        <fullName evidence="1">Uncharacterized protein</fullName>
    </submittedName>
</protein>
<sequence length="94" mass="10122">ASLKPGAVKNKKTKLALVGVHVVGSAKGNPELIWATFEHMDNTPNAEYKYIDVNGAEKLVPQNTKGKWLFSQDGATGPFNQTLYKASGNTITCT</sequence>
<feature type="non-terminal residue" evidence="1">
    <location>
        <position position="1"/>
    </location>
</feature>
<reference evidence="1" key="1">
    <citation type="submission" date="2021-04" db="EMBL/GenBank/DDBJ databases">
        <title>novel species isolated from subtropical streams in China.</title>
        <authorList>
            <person name="Lu H."/>
        </authorList>
    </citation>
    <scope>NUCLEOTIDE SEQUENCE</scope>
    <source>
        <strain evidence="1">LFS511W</strain>
    </source>
</reference>
<dbReference type="Proteomes" id="UP000680067">
    <property type="component" value="Unassembled WGS sequence"/>
</dbReference>
<dbReference type="RefSeq" id="WP_212689875.1">
    <property type="nucleotide sequence ID" value="NZ_JAGSPN010000644.1"/>
</dbReference>
<evidence type="ECO:0000313" key="1">
    <source>
        <dbReference type="EMBL" id="MBR7784812.1"/>
    </source>
</evidence>
<name>A0A941I7C4_9BURK</name>
<dbReference type="EMBL" id="JAGSPN010000644">
    <property type="protein sequence ID" value="MBR7784812.1"/>
    <property type="molecule type" value="Genomic_DNA"/>
</dbReference>
<accession>A0A941I7C4</accession>
<organism evidence="1 2">
    <name type="scientific">Undibacterium luofuense</name>
    <dbReference type="NCBI Taxonomy" id="2828733"/>
    <lineage>
        <taxon>Bacteria</taxon>
        <taxon>Pseudomonadati</taxon>
        <taxon>Pseudomonadota</taxon>
        <taxon>Betaproteobacteria</taxon>
        <taxon>Burkholderiales</taxon>
        <taxon>Oxalobacteraceae</taxon>
        <taxon>Undibacterium</taxon>
    </lineage>
</organism>
<dbReference type="AlphaFoldDB" id="A0A941I7C4"/>
<feature type="non-terminal residue" evidence="1">
    <location>
        <position position="94"/>
    </location>
</feature>
<proteinExistence type="predicted"/>
<evidence type="ECO:0000313" key="2">
    <source>
        <dbReference type="Proteomes" id="UP000680067"/>
    </source>
</evidence>
<comment type="caution">
    <text evidence="1">The sequence shown here is derived from an EMBL/GenBank/DDBJ whole genome shotgun (WGS) entry which is preliminary data.</text>
</comment>